<dbReference type="GO" id="GO:0003676">
    <property type="term" value="F:nucleic acid binding"/>
    <property type="evidence" value="ECO:0007669"/>
    <property type="project" value="InterPro"/>
</dbReference>
<dbReference type="PANTHER" id="PTHR37296">
    <property type="entry name" value="CONSERVED VIRULENCE FACTOR B"/>
    <property type="match status" value="1"/>
</dbReference>
<sequence length="305" mass="34083">MRVAAVFMETAHLNIYYYERAGEAASIGVVMIELGKTQCLNIVKVTDFGVYLGTEEDKVLLPKKQVPDDVEVGDALTVFVYRDSSDRLIATTNKPKIQLGELKRLKVSQITGIGAFLDWGLEKDLLMPYKEQTTHVSEGSEYLVALYIDKSGRLAATMRINKYLEKSETLVKDSAVTGTIIGITPDYRAYVAVEDKYDAFIPMSEVFEPLSVGEVIHGRVSRVREDGKLVISLKQKAYIQMDEDSVQIYDAIVKKGGSLGFTDKADPEIIKKHFNMSKNAFKRAVGRLLKEGKIEITQDSIVLKK</sequence>
<dbReference type="SUPFAM" id="SSF50249">
    <property type="entry name" value="Nucleic acid-binding proteins"/>
    <property type="match status" value="1"/>
</dbReference>
<dbReference type="AlphaFoldDB" id="C4Z3Y4"/>
<dbReference type="PROSITE" id="PS50126">
    <property type="entry name" value="S1"/>
    <property type="match status" value="1"/>
</dbReference>
<dbReference type="STRING" id="515620.EUBELI_01819"/>
<dbReference type="Pfam" id="PF17783">
    <property type="entry name" value="WHD_CvfB"/>
    <property type="match status" value="1"/>
</dbReference>
<dbReference type="KEGG" id="eel:EUBELI_01819"/>
<evidence type="ECO:0000313" key="3">
    <source>
        <dbReference type="EMBL" id="ACR72809.1"/>
    </source>
</evidence>
<dbReference type="Pfam" id="PF13509">
    <property type="entry name" value="S1_2"/>
    <property type="match status" value="2"/>
</dbReference>
<name>C4Z3Y4_LACE2</name>
<dbReference type="PIRSF" id="PIRSF012524">
    <property type="entry name" value="YitL_S1"/>
    <property type="match status" value="1"/>
</dbReference>
<gene>
    <name evidence="3" type="ordered locus">EUBELI_01819</name>
</gene>
<evidence type="ECO:0000256" key="1">
    <source>
        <dbReference type="PIRNR" id="PIRNR012524"/>
    </source>
</evidence>
<accession>C4Z3Y4</accession>
<dbReference type="InterPro" id="IPR036388">
    <property type="entry name" value="WH-like_DNA-bd_sf"/>
</dbReference>
<dbReference type="eggNOG" id="COG2996">
    <property type="taxonomic scope" value="Bacteria"/>
</dbReference>
<protein>
    <recommendedName>
        <fullName evidence="2">S1 motif domain-containing protein</fullName>
    </recommendedName>
</protein>
<dbReference type="InterPro" id="IPR014464">
    <property type="entry name" value="CvfB_fam"/>
</dbReference>
<reference evidence="3 4" key="1">
    <citation type="journal article" date="2009" name="Proc. Natl. Acad. Sci. U.S.A.">
        <title>Characterizing a model human gut microbiota composed of members of its two dominant bacterial phyla.</title>
        <authorList>
            <person name="Mahowald M.A."/>
            <person name="Rey F.E."/>
            <person name="Seedorf H."/>
            <person name="Turnbaugh P.J."/>
            <person name="Fulton R.S."/>
            <person name="Wollam A."/>
            <person name="Shah N."/>
            <person name="Wang C."/>
            <person name="Magrini V."/>
            <person name="Wilson R.K."/>
            <person name="Cantarel B.L."/>
            <person name="Coutinho P.M."/>
            <person name="Henrissat B."/>
            <person name="Crock L.W."/>
            <person name="Russell A."/>
            <person name="Verberkmoes N.C."/>
            <person name="Hettich R.L."/>
            <person name="Gordon J.I."/>
        </authorList>
    </citation>
    <scope>NUCLEOTIDE SEQUENCE [LARGE SCALE GENOMIC DNA]</scope>
    <source>
        <strain evidence="4">ATCC 27750 / DSM 3376 / VPI C15-48 / C15-B4</strain>
    </source>
</reference>
<evidence type="ECO:0000313" key="4">
    <source>
        <dbReference type="Proteomes" id="UP000001476"/>
    </source>
</evidence>
<organism evidence="3 4">
    <name type="scientific">Lachnospira eligens (strain ATCC 27750 / DSM 3376 / VPI C15-48 / C15-B4)</name>
    <name type="common">Eubacterium eligens</name>
    <dbReference type="NCBI Taxonomy" id="515620"/>
    <lineage>
        <taxon>Bacteria</taxon>
        <taxon>Bacillati</taxon>
        <taxon>Bacillota</taxon>
        <taxon>Clostridia</taxon>
        <taxon>Lachnospirales</taxon>
        <taxon>Lachnospiraceae</taxon>
        <taxon>Lachnospira</taxon>
    </lineage>
</organism>
<dbReference type="InterPro" id="IPR012340">
    <property type="entry name" value="NA-bd_OB-fold"/>
</dbReference>
<dbReference type="PANTHER" id="PTHR37296:SF1">
    <property type="entry name" value="CONSERVED VIRULENCE FACTOR B"/>
    <property type="match status" value="1"/>
</dbReference>
<dbReference type="Gene3D" id="2.40.50.140">
    <property type="entry name" value="Nucleic acid-binding proteins"/>
    <property type="match status" value="3"/>
</dbReference>
<evidence type="ECO:0000259" key="2">
    <source>
        <dbReference type="PROSITE" id="PS50126"/>
    </source>
</evidence>
<feature type="domain" description="S1 motif" evidence="2">
    <location>
        <begin position="173"/>
        <end position="234"/>
    </location>
</feature>
<dbReference type="InterPro" id="IPR039566">
    <property type="entry name" value="CvfB_S1_st"/>
</dbReference>
<keyword evidence="4" id="KW-1185">Reference proteome</keyword>
<dbReference type="EMBL" id="CP001104">
    <property type="protein sequence ID" value="ACR72809.1"/>
    <property type="molecule type" value="Genomic_DNA"/>
</dbReference>
<dbReference type="InterPro" id="IPR003029">
    <property type="entry name" value="S1_domain"/>
</dbReference>
<dbReference type="Proteomes" id="UP000001476">
    <property type="component" value="Chromosome"/>
</dbReference>
<dbReference type="SMART" id="SM00316">
    <property type="entry name" value="S1"/>
    <property type="match status" value="3"/>
</dbReference>
<dbReference type="InterPro" id="IPR040764">
    <property type="entry name" value="CvfB_WH"/>
</dbReference>
<comment type="similarity">
    <text evidence="1">Belongs to the CvfB family.</text>
</comment>
<proteinExistence type="inferred from homology"/>
<dbReference type="HOGENOM" id="CLU_064885_0_1_9"/>
<dbReference type="Gene3D" id="1.10.10.10">
    <property type="entry name" value="Winged helix-like DNA-binding domain superfamily/Winged helix DNA-binding domain"/>
    <property type="match status" value="1"/>
</dbReference>